<dbReference type="Proteomes" id="UP000006001">
    <property type="component" value="Unassembled WGS sequence"/>
</dbReference>
<protein>
    <submittedName>
        <fullName evidence="1">Uncharacterized protein</fullName>
    </submittedName>
</protein>
<evidence type="ECO:0000313" key="1">
    <source>
        <dbReference type="EMBL" id="EEZ61853.1"/>
    </source>
</evidence>
<reference evidence="1" key="1">
    <citation type="submission" date="2009-10" db="EMBL/GenBank/DDBJ databases">
        <authorList>
            <person name="Weinstock G."/>
            <person name="Sodergren E."/>
            <person name="Clifton S."/>
            <person name="Fulton L."/>
            <person name="Fulton B."/>
            <person name="Courtney L."/>
            <person name="Fronick C."/>
            <person name="Harrison M."/>
            <person name="Strong C."/>
            <person name="Farmer C."/>
            <person name="Delahaunty K."/>
            <person name="Markovic C."/>
            <person name="Hall O."/>
            <person name="Minx P."/>
            <person name="Tomlinson C."/>
            <person name="Mitreva M."/>
            <person name="Nelson J."/>
            <person name="Hou S."/>
            <person name="Wollam A."/>
            <person name="Pepin K.H."/>
            <person name="Johnson M."/>
            <person name="Bhonagiri V."/>
            <person name="Nash W.E."/>
            <person name="Warren W."/>
            <person name="Chinwalla A."/>
            <person name="Mardis E.R."/>
            <person name="Wilson R.K."/>
        </authorList>
    </citation>
    <scope>NUCLEOTIDE SEQUENCE [LARGE SCALE GENOMIC DNA]</scope>
    <source>
        <strain evidence="1">ATCC 700122</strain>
    </source>
</reference>
<comment type="caution">
    <text evidence="1">The sequence shown here is derived from an EMBL/GenBank/DDBJ whole genome shotgun (WGS) entry which is preliminary data.</text>
</comment>
<dbReference type="EMBL" id="ACUX02000005">
    <property type="protein sequence ID" value="EEZ61853.1"/>
    <property type="molecule type" value="Genomic_DNA"/>
</dbReference>
<dbReference type="AlphaFoldDB" id="D0WFH0"/>
<dbReference type="STRING" id="649764.HMPREF0762_00487"/>
<name>D0WFH0_SLAES</name>
<gene>
    <name evidence="1" type="ORF">HMPREF0762_00487</name>
</gene>
<sequence length="53" mass="5655">MKLLSAGEGRSDAQGAMRSSAVRDGTAFIIGAPRARRAIVLGSQYRRTRAYAS</sequence>
<organism evidence="1 2">
    <name type="scientific">Slackia exigua (strain ATCC 700122 / DSM 15923 / CIP 105133 / JCM 11022 / KCTC 5966 / S-7)</name>
    <dbReference type="NCBI Taxonomy" id="649764"/>
    <lineage>
        <taxon>Bacteria</taxon>
        <taxon>Bacillati</taxon>
        <taxon>Actinomycetota</taxon>
        <taxon>Coriobacteriia</taxon>
        <taxon>Eggerthellales</taxon>
        <taxon>Eggerthellaceae</taxon>
        <taxon>Slackia</taxon>
    </lineage>
</organism>
<evidence type="ECO:0000313" key="2">
    <source>
        <dbReference type="Proteomes" id="UP000006001"/>
    </source>
</evidence>
<accession>D0WFH0</accession>
<keyword evidence="2" id="KW-1185">Reference proteome</keyword>
<proteinExistence type="predicted"/>
<dbReference type="HOGENOM" id="CLU_3066252_0_0_11"/>